<dbReference type="AlphaFoldDB" id="A0AAV1TZK1"/>
<protein>
    <recommendedName>
        <fullName evidence="4">Polyketide synthase</fullName>
    </recommendedName>
</protein>
<evidence type="ECO:0000313" key="3">
    <source>
        <dbReference type="Proteomes" id="UP001162060"/>
    </source>
</evidence>
<evidence type="ECO:0008006" key="4">
    <source>
        <dbReference type="Google" id="ProtNLM"/>
    </source>
</evidence>
<feature type="compositionally biased region" description="Basic and acidic residues" evidence="1">
    <location>
        <begin position="138"/>
        <end position="160"/>
    </location>
</feature>
<evidence type="ECO:0000313" key="2">
    <source>
        <dbReference type="EMBL" id="CAK7927695.1"/>
    </source>
</evidence>
<sequence>MRCAAEAARKAVARMRADEETSCLASEAGETLPAVAIQQQAVSVVNSPCGESPRATVTSAACVAGTANRNVDDPEIEIIGSGKSDDASDSKATPLASGSSRVDTLRARLTGFEDCGGIMPEIFGPSDLSDASLSHASPSDDRTRGDGGDAPMHHHERSNSKDLVATGVSARADTTLEARDRNVLRHAPQVESRWVPSSKEFKQVAVPTT</sequence>
<feature type="region of interest" description="Disordered" evidence="1">
    <location>
        <begin position="74"/>
        <end position="101"/>
    </location>
</feature>
<proteinExistence type="predicted"/>
<dbReference type="EMBL" id="CAKLBY020000114">
    <property type="protein sequence ID" value="CAK7927695.1"/>
    <property type="molecule type" value="Genomic_DNA"/>
</dbReference>
<evidence type="ECO:0000256" key="1">
    <source>
        <dbReference type="SAM" id="MobiDB-lite"/>
    </source>
</evidence>
<accession>A0AAV1TZK1</accession>
<reference evidence="2" key="1">
    <citation type="submission" date="2024-01" db="EMBL/GenBank/DDBJ databases">
        <authorList>
            <person name="Webb A."/>
        </authorList>
    </citation>
    <scope>NUCLEOTIDE SEQUENCE</scope>
    <source>
        <strain evidence="2">Pm1</strain>
    </source>
</reference>
<gene>
    <name evidence="2" type="ORF">PM001_LOCUS12845</name>
</gene>
<feature type="region of interest" description="Disordered" evidence="1">
    <location>
        <begin position="123"/>
        <end position="182"/>
    </location>
</feature>
<organism evidence="2 3">
    <name type="scientific">Peronospora matthiolae</name>
    <dbReference type="NCBI Taxonomy" id="2874970"/>
    <lineage>
        <taxon>Eukaryota</taxon>
        <taxon>Sar</taxon>
        <taxon>Stramenopiles</taxon>
        <taxon>Oomycota</taxon>
        <taxon>Peronosporomycetes</taxon>
        <taxon>Peronosporales</taxon>
        <taxon>Peronosporaceae</taxon>
        <taxon>Peronospora</taxon>
    </lineage>
</organism>
<name>A0AAV1TZK1_9STRA</name>
<feature type="compositionally biased region" description="Low complexity" evidence="1">
    <location>
        <begin position="125"/>
        <end position="137"/>
    </location>
</feature>
<dbReference type="Proteomes" id="UP001162060">
    <property type="component" value="Unassembled WGS sequence"/>
</dbReference>
<comment type="caution">
    <text evidence="2">The sequence shown here is derived from an EMBL/GenBank/DDBJ whole genome shotgun (WGS) entry which is preliminary data.</text>
</comment>